<sequence length="690" mass="78170">MLDVSGALAQSNPINYPSTRKVDQIDDYHGTKVADPYRWLEDDRSAETEAWVKAQNAVTFGYLEQIPYRKQLENRLEQIINYPRYSAPGRKGDWFYFYKNDGLQNQSVLYRQKGLDGKPEVVIDPNKLAADGTTRLTSFDLSKDGRYAAYAISKAGSDWQEIYVMDLQTLRTLPDKLEWVKFTGAAWQGDGFYYSRYDQPAAGQELSSKNEFMKVYFHRRGTSQSQDLLIYEDKAHPLRYFFAQTTEDERFLILNISEGTDGSEIWYKDAQSGDKEFKRLFEGFKYNYSVVDNIGNDLLVYHNNGAPNYKISKVMPKTGALSDLIPEKPEKLDEAHTAGGKLFVNYLKDATSRIYVHNLNGQLENEVKLPGLGTVSGFGGERDDKFVFYTFTSFTFPATIYRYDIATQKTTLFRAPEVDFKPSDYETKQVFFNSKDGTRVPMFLTYRKGLKLDGSNPTMLYGYGGFNVSLTPGFSALLIPFLEQGGIYASINLRGGSEYGETWHEQGMKLKKQNVFDDCIEAAEYLIAQQYTSPQKLALRGGSNGGLLVGAVINQRPDLFKVAIPQVGVMDMLRFHKFTVGWGWVSDYGSSDNSEEFKALYAYSPLHNIKEGIPYPATLITTADHDDRVVPAHSFKYAATLQEKYKGPNPVLIRIETNSGHGASNTKKNIETMADIYAFMLWNMGVKSLK</sequence>
<comment type="similarity">
    <text evidence="2">Belongs to the peptidase S9A family.</text>
</comment>
<comment type="catalytic activity">
    <reaction evidence="1">
        <text>Hydrolysis of Pro-|-Xaa &gt;&gt; Ala-|-Xaa in oligopeptides.</text>
        <dbReference type="EC" id="3.4.21.26"/>
    </reaction>
</comment>
<keyword evidence="4" id="KW-0645">Protease</keyword>
<gene>
    <name evidence="9" type="ORF">ACFPMF_12615</name>
</gene>
<dbReference type="EC" id="3.4.21.26" evidence="3"/>
<accession>A0ABW0I9I1</accession>
<evidence type="ECO:0000256" key="2">
    <source>
        <dbReference type="ARBA" id="ARBA00005228"/>
    </source>
</evidence>
<dbReference type="InterPro" id="IPR002470">
    <property type="entry name" value="Peptidase_S9A"/>
</dbReference>
<dbReference type="RefSeq" id="WP_379845270.1">
    <property type="nucleotide sequence ID" value="NZ_JBHSMA010000003.1"/>
</dbReference>
<comment type="caution">
    <text evidence="9">The sequence shown here is derived from an EMBL/GenBank/DDBJ whole genome shotgun (WGS) entry which is preliminary data.</text>
</comment>
<dbReference type="PROSITE" id="PS00708">
    <property type="entry name" value="PRO_ENDOPEP_SER"/>
    <property type="match status" value="1"/>
</dbReference>
<dbReference type="Gene3D" id="2.130.10.120">
    <property type="entry name" value="Prolyl oligopeptidase, N-terminal domain"/>
    <property type="match status" value="1"/>
</dbReference>
<evidence type="ECO:0000259" key="8">
    <source>
        <dbReference type="Pfam" id="PF02897"/>
    </source>
</evidence>
<protein>
    <recommendedName>
        <fullName evidence="3">prolyl oligopeptidase</fullName>
        <ecNumber evidence="3">3.4.21.26</ecNumber>
    </recommendedName>
</protein>
<evidence type="ECO:0000256" key="3">
    <source>
        <dbReference type="ARBA" id="ARBA00011897"/>
    </source>
</evidence>
<proteinExistence type="inferred from homology"/>
<dbReference type="InterPro" id="IPR002471">
    <property type="entry name" value="Pept_S9_AS"/>
</dbReference>
<dbReference type="Pfam" id="PF02897">
    <property type="entry name" value="Peptidase_S9_N"/>
    <property type="match status" value="1"/>
</dbReference>
<evidence type="ECO:0000256" key="4">
    <source>
        <dbReference type="ARBA" id="ARBA00022670"/>
    </source>
</evidence>
<dbReference type="Pfam" id="PF00326">
    <property type="entry name" value="Peptidase_S9"/>
    <property type="match status" value="1"/>
</dbReference>
<evidence type="ECO:0000259" key="7">
    <source>
        <dbReference type="Pfam" id="PF00326"/>
    </source>
</evidence>
<dbReference type="SUPFAM" id="SSF53474">
    <property type="entry name" value="alpha/beta-Hydrolases"/>
    <property type="match status" value="1"/>
</dbReference>
<keyword evidence="10" id="KW-1185">Reference proteome</keyword>
<evidence type="ECO:0000256" key="6">
    <source>
        <dbReference type="ARBA" id="ARBA00022825"/>
    </source>
</evidence>
<evidence type="ECO:0000313" key="9">
    <source>
        <dbReference type="EMBL" id="MFC5410159.1"/>
    </source>
</evidence>
<dbReference type="EMBL" id="JBHSMA010000003">
    <property type="protein sequence ID" value="MFC5410159.1"/>
    <property type="molecule type" value="Genomic_DNA"/>
</dbReference>
<name>A0ABW0I9I1_9BACT</name>
<feature type="domain" description="Peptidase S9A N-terminal" evidence="8">
    <location>
        <begin position="17"/>
        <end position="414"/>
    </location>
</feature>
<dbReference type="Proteomes" id="UP001596106">
    <property type="component" value="Unassembled WGS sequence"/>
</dbReference>
<evidence type="ECO:0000313" key="10">
    <source>
        <dbReference type="Proteomes" id="UP001596106"/>
    </source>
</evidence>
<evidence type="ECO:0000256" key="1">
    <source>
        <dbReference type="ARBA" id="ARBA00001070"/>
    </source>
</evidence>
<dbReference type="InterPro" id="IPR023302">
    <property type="entry name" value="Pept_S9A_N"/>
</dbReference>
<reference evidence="10" key="1">
    <citation type="journal article" date="2019" name="Int. J. Syst. Evol. Microbiol.">
        <title>The Global Catalogue of Microorganisms (GCM) 10K type strain sequencing project: providing services to taxonomists for standard genome sequencing and annotation.</title>
        <authorList>
            <consortium name="The Broad Institute Genomics Platform"/>
            <consortium name="The Broad Institute Genome Sequencing Center for Infectious Disease"/>
            <person name="Wu L."/>
            <person name="Ma J."/>
        </authorList>
    </citation>
    <scope>NUCLEOTIDE SEQUENCE [LARGE SCALE GENOMIC DNA]</scope>
    <source>
        <strain evidence="10">CCUG 55250</strain>
    </source>
</reference>
<dbReference type="PANTHER" id="PTHR42881">
    <property type="entry name" value="PROLYL ENDOPEPTIDASE"/>
    <property type="match status" value="1"/>
</dbReference>
<organism evidence="9 10">
    <name type="scientific">Larkinella bovis</name>
    <dbReference type="NCBI Taxonomy" id="683041"/>
    <lineage>
        <taxon>Bacteria</taxon>
        <taxon>Pseudomonadati</taxon>
        <taxon>Bacteroidota</taxon>
        <taxon>Cytophagia</taxon>
        <taxon>Cytophagales</taxon>
        <taxon>Spirosomataceae</taxon>
        <taxon>Larkinella</taxon>
    </lineage>
</organism>
<dbReference type="InterPro" id="IPR051167">
    <property type="entry name" value="Prolyl_oligopep/macrocyclase"/>
</dbReference>
<evidence type="ECO:0000256" key="5">
    <source>
        <dbReference type="ARBA" id="ARBA00022801"/>
    </source>
</evidence>
<dbReference type="SUPFAM" id="SSF50993">
    <property type="entry name" value="Peptidase/esterase 'gauge' domain"/>
    <property type="match status" value="1"/>
</dbReference>
<dbReference type="PRINTS" id="PR00862">
    <property type="entry name" value="PROLIGOPTASE"/>
</dbReference>
<dbReference type="PANTHER" id="PTHR42881:SF2">
    <property type="entry name" value="PROLYL ENDOPEPTIDASE"/>
    <property type="match status" value="1"/>
</dbReference>
<keyword evidence="5" id="KW-0378">Hydrolase</keyword>
<dbReference type="Gene3D" id="3.40.50.1820">
    <property type="entry name" value="alpha/beta hydrolase"/>
    <property type="match status" value="1"/>
</dbReference>
<dbReference type="InterPro" id="IPR029058">
    <property type="entry name" value="AB_hydrolase_fold"/>
</dbReference>
<feature type="domain" description="Peptidase S9 prolyl oligopeptidase catalytic" evidence="7">
    <location>
        <begin position="479"/>
        <end position="685"/>
    </location>
</feature>
<dbReference type="InterPro" id="IPR001375">
    <property type="entry name" value="Peptidase_S9_cat"/>
</dbReference>
<keyword evidence="6" id="KW-0720">Serine protease</keyword>